<keyword evidence="2" id="KW-1185">Reference proteome</keyword>
<protein>
    <submittedName>
        <fullName evidence="1">Uncharacterized protein</fullName>
    </submittedName>
</protein>
<organism evidence="1 2">
    <name type="scientific">Gimesia alba</name>
    <dbReference type="NCBI Taxonomy" id="2527973"/>
    <lineage>
        <taxon>Bacteria</taxon>
        <taxon>Pseudomonadati</taxon>
        <taxon>Planctomycetota</taxon>
        <taxon>Planctomycetia</taxon>
        <taxon>Planctomycetales</taxon>
        <taxon>Planctomycetaceae</taxon>
        <taxon>Gimesia</taxon>
    </lineage>
</organism>
<reference evidence="1 2" key="1">
    <citation type="submission" date="2019-02" db="EMBL/GenBank/DDBJ databases">
        <title>Deep-cultivation of Planctomycetes and their phenomic and genomic characterization uncovers novel biology.</title>
        <authorList>
            <person name="Wiegand S."/>
            <person name="Jogler M."/>
            <person name="Boedeker C."/>
            <person name="Pinto D."/>
            <person name="Vollmers J."/>
            <person name="Rivas-Marin E."/>
            <person name="Kohn T."/>
            <person name="Peeters S.H."/>
            <person name="Heuer A."/>
            <person name="Rast P."/>
            <person name="Oberbeckmann S."/>
            <person name="Bunk B."/>
            <person name="Jeske O."/>
            <person name="Meyerdierks A."/>
            <person name="Storesund J.E."/>
            <person name="Kallscheuer N."/>
            <person name="Luecker S."/>
            <person name="Lage O.M."/>
            <person name="Pohl T."/>
            <person name="Merkel B.J."/>
            <person name="Hornburger P."/>
            <person name="Mueller R.-W."/>
            <person name="Bruemmer F."/>
            <person name="Labrenz M."/>
            <person name="Spormann A.M."/>
            <person name="Op den Camp H."/>
            <person name="Overmann J."/>
            <person name="Amann R."/>
            <person name="Jetten M.S.M."/>
            <person name="Mascher T."/>
            <person name="Medema M.H."/>
            <person name="Devos D.P."/>
            <person name="Kaster A.-K."/>
            <person name="Ovreas L."/>
            <person name="Rohde M."/>
            <person name="Galperin M.Y."/>
            <person name="Jogler C."/>
        </authorList>
    </citation>
    <scope>NUCLEOTIDE SEQUENCE [LARGE SCALE GENOMIC DNA]</scope>
    <source>
        <strain evidence="1 2">Pan241w</strain>
    </source>
</reference>
<evidence type="ECO:0000313" key="2">
    <source>
        <dbReference type="Proteomes" id="UP000317171"/>
    </source>
</evidence>
<dbReference type="OrthoDB" id="291264at2"/>
<sequence>MGIEHHYEPCFASVPESVTDRWTQLREFISQWHNINLPLLRDPEYAAHDIEQTLNRVLPESIREWIAFSQDLIAIDAFHKVMRDFFEVTRMNRFSSTTLMIQGEDDVYWTVHDRNAERPDPPVDYLHRDFDTNEWTEGGNTSPSLTSFVLEHASHYLGPGFVRTRDIDESVIAKLDDAFPVAVDYDGLRVFEMTDLFCIVRKRPEYFTLTVAQHNQFLTESELPECLRRLKP</sequence>
<name>A0A517RIG6_9PLAN</name>
<evidence type="ECO:0000313" key="1">
    <source>
        <dbReference type="EMBL" id="QDT43659.1"/>
    </source>
</evidence>
<dbReference type="RefSeq" id="WP_145218507.1">
    <property type="nucleotide sequence ID" value="NZ_CP036269.1"/>
</dbReference>
<dbReference type="AlphaFoldDB" id="A0A517RIG6"/>
<dbReference type="KEGG" id="gaz:Pan241w_37610"/>
<proteinExistence type="predicted"/>
<dbReference type="EMBL" id="CP036269">
    <property type="protein sequence ID" value="QDT43659.1"/>
    <property type="molecule type" value="Genomic_DNA"/>
</dbReference>
<gene>
    <name evidence="1" type="ORF">Pan241w_37610</name>
</gene>
<accession>A0A517RIG6</accession>
<dbReference type="Proteomes" id="UP000317171">
    <property type="component" value="Chromosome"/>
</dbReference>